<name>A0ABT4X1R4_9BACI</name>
<evidence type="ECO:0000313" key="4">
    <source>
        <dbReference type="Proteomes" id="UP001211894"/>
    </source>
</evidence>
<dbReference type="CDD" id="cd03025">
    <property type="entry name" value="DsbA_FrnE_like"/>
    <property type="match status" value="1"/>
</dbReference>
<evidence type="ECO:0000256" key="1">
    <source>
        <dbReference type="ARBA" id="ARBA00022490"/>
    </source>
</evidence>
<dbReference type="InterPro" id="IPR046404">
    <property type="entry name" value="Adapter_SpxH"/>
</dbReference>
<dbReference type="PANTHER" id="PTHR13887">
    <property type="entry name" value="GLUTATHIONE S-TRANSFERASE KAPPA"/>
    <property type="match status" value="1"/>
</dbReference>
<evidence type="ECO:0000313" key="3">
    <source>
        <dbReference type="EMBL" id="MDA7026108.1"/>
    </source>
</evidence>
<comment type="subunit">
    <text evidence="2">Interacts with Spx.</text>
</comment>
<dbReference type="RefSeq" id="WP_271339959.1">
    <property type="nucleotide sequence ID" value="NZ_JAQKAB010000003.1"/>
</dbReference>
<organism evidence="3 4">
    <name type="scientific">Bacillus changyiensis</name>
    <dbReference type="NCBI Taxonomy" id="3004103"/>
    <lineage>
        <taxon>Bacteria</taxon>
        <taxon>Bacillati</taxon>
        <taxon>Bacillota</taxon>
        <taxon>Bacilli</taxon>
        <taxon>Bacillales</taxon>
        <taxon>Bacillaceae</taxon>
        <taxon>Bacillus</taxon>
    </lineage>
</organism>
<dbReference type="Gene3D" id="1.10.472.60">
    <property type="entry name" value="putative protein disulfide isomerase domain"/>
    <property type="match status" value="1"/>
</dbReference>
<comment type="subcellular location">
    <subcellularLocation>
        <location evidence="2">Cytoplasm</location>
    </subcellularLocation>
</comment>
<dbReference type="Gene3D" id="3.40.30.10">
    <property type="entry name" value="Glutaredoxin"/>
    <property type="match status" value="1"/>
</dbReference>
<sequence length="290" mass="33712">MTLKQRDQFFSHCHGHPQKPMEIYMFIDPLSAECWALEPAIKKLKIRYGRFFTLRIITACSLSALNFQKRKKHRLKHPWGKTNRWSNISCEQTNSAPYLTSLSLKAAELQGRTAGVQFLRNLQESLFLNKQDITDEQVLFHIAERTQLDLTEFKKDLYSQSAVKALQCDLKIAAEMGVTSVPTLTFFNSLHEKEGLKVTGHYSYDIYEQVLFEMLGDEPKPSQTPPLELFVEYFQFVADQEIAVVFDWTLEQVEREMKKLAFAQKVKKINAKHGLFWRYINSGVETEQSM</sequence>
<evidence type="ECO:0000256" key="2">
    <source>
        <dbReference type="HAMAP-Rule" id="MF_02245"/>
    </source>
</evidence>
<dbReference type="SUPFAM" id="SSF52833">
    <property type="entry name" value="Thioredoxin-like"/>
    <property type="match status" value="1"/>
</dbReference>
<accession>A0ABT4X1R4</accession>
<gene>
    <name evidence="2" type="primary">spxH</name>
    <name evidence="3" type="ORF">PJ311_05695</name>
</gene>
<comment type="similarity">
    <text evidence="2">Belongs to the SpxH family.</text>
</comment>
<proteinExistence type="inferred from homology"/>
<dbReference type="EMBL" id="JAQKAB010000003">
    <property type="protein sequence ID" value="MDA7026108.1"/>
    <property type="molecule type" value="Genomic_DNA"/>
</dbReference>
<protein>
    <recommendedName>
        <fullName evidence="2">ClpXP adapter protein SpxH</fullName>
    </recommendedName>
</protein>
<reference evidence="3 4" key="1">
    <citation type="submission" date="2023-01" db="EMBL/GenBank/DDBJ databases">
        <title>Bacillus changyiensis sp. nov., isolated from a coastal deposit.</title>
        <authorList>
            <person name="Xiao G."/>
            <person name="Lai Q."/>
            <person name="Hu Z."/>
            <person name="Shao Z."/>
        </authorList>
    </citation>
    <scope>NUCLEOTIDE SEQUENCE [LARGE SCALE GENOMIC DNA]</scope>
    <source>
        <strain evidence="3 4">CLL-7-23</strain>
    </source>
</reference>
<comment type="caution">
    <text evidence="3">The sequence shown here is derived from an EMBL/GenBank/DDBJ whole genome shotgun (WGS) entry which is preliminary data.</text>
</comment>
<comment type="function">
    <text evidence="2">Adapter protein required for efficient degradation of Spx by ClpXP under non-stress conditions. Interaction with Spx stabilizes Spx and exposes the C-terminus of Spx for recognition and proteolysis by ClpXP.</text>
</comment>
<dbReference type="Proteomes" id="UP001211894">
    <property type="component" value="Unassembled WGS sequence"/>
</dbReference>
<keyword evidence="1 2" id="KW-0963">Cytoplasm</keyword>
<dbReference type="HAMAP" id="MF_02245">
    <property type="entry name" value="Adapter_SpxH"/>
    <property type="match status" value="1"/>
</dbReference>
<dbReference type="Pfam" id="PF13743">
    <property type="entry name" value="Thioredoxin_5"/>
    <property type="match status" value="1"/>
</dbReference>
<dbReference type="PANTHER" id="PTHR13887:SF47">
    <property type="entry name" value="CLPXP ADAPTER PROTEIN SPXH"/>
    <property type="match status" value="1"/>
</dbReference>
<dbReference type="InterPro" id="IPR036249">
    <property type="entry name" value="Thioredoxin-like_sf"/>
</dbReference>
<keyword evidence="4" id="KW-1185">Reference proteome</keyword>